<dbReference type="GO" id="GO:0042147">
    <property type="term" value="P:retrograde transport, endosome to Golgi"/>
    <property type="evidence" value="ECO:0007669"/>
    <property type="project" value="InterPro"/>
</dbReference>
<dbReference type="EMBL" id="BMAR01000008">
    <property type="protein sequence ID" value="GFR44494.1"/>
    <property type="molecule type" value="Genomic_DNA"/>
</dbReference>
<comment type="similarity">
    <text evidence="2">Belongs to the VPS54 family.</text>
</comment>
<evidence type="ECO:0000256" key="3">
    <source>
        <dbReference type="ARBA" id="ARBA00022448"/>
    </source>
</evidence>
<dbReference type="GO" id="GO:0015031">
    <property type="term" value="P:protein transport"/>
    <property type="evidence" value="ECO:0007669"/>
    <property type="project" value="UniProtKB-KW"/>
</dbReference>
<comment type="subcellular location">
    <subcellularLocation>
        <location evidence="1">Golgi apparatus</location>
        <location evidence="1">trans-Golgi network</location>
    </subcellularLocation>
</comment>
<name>A0AAD3HKB8_9CHLO</name>
<evidence type="ECO:0000313" key="10">
    <source>
        <dbReference type="Proteomes" id="UP001054857"/>
    </source>
</evidence>
<evidence type="ECO:0000256" key="1">
    <source>
        <dbReference type="ARBA" id="ARBA00004601"/>
    </source>
</evidence>
<dbReference type="GO" id="GO:0019905">
    <property type="term" value="F:syntaxin binding"/>
    <property type="evidence" value="ECO:0007669"/>
    <property type="project" value="TreeGrafter"/>
</dbReference>
<protein>
    <recommendedName>
        <fullName evidence="8">Vacuolar protein sorting-associated protein 54 N-terminal domain-containing protein</fullName>
    </recommendedName>
</protein>
<feature type="compositionally biased region" description="Acidic residues" evidence="7">
    <location>
        <begin position="141"/>
        <end position="154"/>
    </location>
</feature>
<dbReference type="GO" id="GO:0005829">
    <property type="term" value="C:cytosol"/>
    <property type="evidence" value="ECO:0007669"/>
    <property type="project" value="GOC"/>
</dbReference>
<keyword evidence="10" id="KW-1185">Reference proteome</keyword>
<sequence length="437" mass="47442">MTPEQQPQNGSHGHVEQGPGPPAGHVRRQSSNVGLSSHGTSHKRPEVDRSDYAVGQTLVAVVNDPRADAQKNWGTWLGLGFRVPDVSWQEPPPPIDSMRYPPISHRDLAKYLALVSEGRYKQFQQDRQSLAVGGIAQQLGDTDDDDDEQDDEDGLAYLPYGQSEQGSAEGEYSAEHGRAGEHGGSSGGGGSSSGMPPGPSTADGDPQQPQQQREEEEREEQQQLRRRRRERPPRLKQGDGLVTALQVVPPLFFNEDFSLSRPDIFEAICGCEDDGEMYERIDKLSAALDLVETQLMREIASRSRAIMGAGSCVHHLHARVAGTRQHVQRIRDKLSDMDEVTYSATLRVAALQRRRGNLAATLELVKQLEEVAAARAALPLLLESGDYAAGLELLDNLSHAAGALVAGGVRCLASLAPQLVERRGEVEAALQAELLGA</sequence>
<dbReference type="AlphaFoldDB" id="A0AAD3HKB8"/>
<feature type="domain" description="Vacuolar protein sorting-associated protein 54 N-terminal" evidence="8">
    <location>
        <begin position="249"/>
        <end position="435"/>
    </location>
</feature>
<keyword evidence="4" id="KW-0653">Protein transport</keyword>
<dbReference type="InterPro" id="IPR019515">
    <property type="entry name" value="VPS54_N"/>
</dbReference>
<evidence type="ECO:0000313" key="9">
    <source>
        <dbReference type="EMBL" id="GFR44494.1"/>
    </source>
</evidence>
<keyword evidence="5" id="KW-0333">Golgi apparatus</keyword>
<feature type="region of interest" description="Disordered" evidence="7">
    <location>
        <begin position="1"/>
        <end position="52"/>
    </location>
</feature>
<comment type="caution">
    <text evidence="9">The sequence shown here is derived from an EMBL/GenBank/DDBJ whole genome shotgun (WGS) entry which is preliminary data.</text>
</comment>
<dbReference type="Proteomes" id="UP001054857">
    <property type="component" value="Unassembled WGS sequence"/>
</dbReference>
<evidence type="ECO:0000259" key="8">
    <source>
        <dbReference type="Pfam" id="PF10475"/>
    </source>
</evidence>
<accession>A0AAD3HKB8</accession>
<gene>
    <name evidence="9" type="ORF">Agub_g5757</name>
</gene>
<reference evidence="9 10" key="1">
    <citation type="journal article" date="2021" name="Sci. Rep.">
        <title>Genome sequencing of the multicellular alga Astrephomene provides insights into convergent evolution of germ-soma differentiation.</title>
        <authorList>
            <person name="Yamashita S."/>
            <person name="Yamamoto K."/>
            <person name="Matsuzaki R."/>
            <person name="Suzuki S."/>
            <person name="Yamaguchi H."/>
            <person name="Hirooka S."/>
            <person name="Minakuchi Y."/>
            <person name="Miyagishima S."/>
            <person name="Kawachi M."/>
            <person name="Toyoda A."/>
            <person name="Nozaki H."/>
        </authorList>
    </citation>
    <scope>NUCLEOTIDE SEQUENCE [LARGE SCALE GENOMIC DNA]</scope>
    <source>
        <strain evidence="9 10">NIES-4017</strain>
    </source>
</reference>
<dbReference type="GO" id="GO:0006896">
    <property type="term" value="P:Golgi to vacuole transport"/>
    <property type="evidence" value="ECO:0007669"/>
    <property type="project" value="TreeGrafter"/>
</dbReference>
<evidence type="ECO:0000256" key="7">
    <source>
        <dbReference type="SAM" id="MobiDB-lite"/>
    </source>
</evidence>
<dbReference type="InterPro" id="IPR039745">
    <property type="entry name" value="Vps54"/>
</dbReference>
<feature type="region of interest" description="Disordered" evidence="7">
    <location>
        <begin position="134"/>
        <end position="237"/>
    </location>
</feature>
<dbReference type="GO" id="GO:0000938">
    <property type="term" value="C:GARP complex"/>
    <property type="evidence" value="ECO:0007669"/>
    <property type="project" value="InterPro"/>
</dbReference>
<keyword evidence="3" id="KW-0813">Transport</keyword>
<feature type="non-terminal residue" evidence="9">
    <location>
        <position position="1"/>
    </location>
</feature>
<keyword evidence="6" id="KW-0175">Coiled coil</keyword>
<dbReference type="PANTHER" id="PTHR12965:SF0">
    <property type="entry name" value="VACUOLAR PROTEIN SORTING-ASSOCIATED PROTEIN 54"/>
    <property type="match status" value="1"/>
</dbReference>
<proteinExistence type="inferred from homology"/>
<dbReference type="PANTHER" id="PTHR12965">
    <property type="entry name" value="VACUOLAR PROTEIN SORTING 54"/>
    <property type="match status" value="1"/>
</dbReference>
<evidence type="ECO:0000256" key="6">
    <source>
        <dbReference type="ARBA" id="ARBA00023054"/>
    </source>
</evidence>
<feature type="compositionally biased region" description="Polar residues" evidence="7">
    <location>
        <begin position="1"/>
        <end position="11"/>
    </location>
</feature>
<evidence type="ECO:0000256" key="4">
    <source>
        <dbReference type="ARBA" id="ARBA00022927"/>
    </source>
</evidence>
<organism evidence="9 10">
    <name type="scientific">Astrephomene gubernaculifera</name>
    <dbReference type="NCBI Taxonomy" id="47775"/>
    <lineage>
        <taxon>Eukaryota</taxon>
        <taxon>Viridiplantae</taxon>
        <taxon>Chlorophyta</taxon>
        <taxon>core chlorophytes</taxon>
        <taxon>Chlorophyceae</taxon>
        <taxon>CS clade</taxon>
        <taxon>Chlamydomonadales</taxon>
        <taxon>Astrephomenaceae</taxon>
        <taxon>Astrephomene</taxon>
    </lineage>
</organism>
<feature type="compositionally biased region" description="Gly residues" evidence="7">
    <location>
        <begin position="182"/>
        <end position="192"/>
    </location>
</feature>
<feature type="compositionally biased region" description="Basic and acidic residues" evidence="7">
    <location>
        <begin position="212"/>
        <end position="223"/>
    </location>
</feature>
<evidence type="ECO:0000256" key="5">
    <source>
        <dbReference type="ARBA" id="ARBA00023034"/>
    </source>
</evidence>
<feature type="compositionally biased region" description="Polar residues" evidence="7">
    <location>
        <begin position="29"/>
        <end position="39"/>
    </location>
</feature>
<dbReference type="Pfam" id="PF10475">
    <property type="entry name" value="Vps54_N"/>
    <property type="match status" value="1"/>
</dbReference>
<evidence type="ECO:0000256" key="2">
    <source>
        <dbReference type="ARBA" id="ARBA00009150"/>
    </source>
</evidence>